<evidence type="ECO:0000313" key="5">
    <source>
        <dbReference type="Proteomes" id="UP000093336"/>
    </source>
</evidence>
<gene>
    <name evidence="3" type="ORF">A8135_07440</name>
    <name evidence="2" type="ORF">Ljam_1966</name>
</gene>
<dbReference type="EMBL" id="LNYG01000013">
    <property type="protein sequence ID" value="KTD07771.1"/>
    <property type="molecule type" value="Genomic_DNA"/>
</dbReference>
<protein>
    <recommendedName>
        <fullName evidence="6">YecA family protein</fullName>
    </recommendedName>
</protein>
<proteinExistence type="inferred from homology"/>
<dbReference type="Gene3D" id="1.20.120.740">
    <property type="entry name" value="YgfB uncharacterised protein family UPF0149, PF03695"/>
    <property type="match status" value="1"/>
</dbReference>
<evidence type="ECO:0008006" key="6">
    <source>
        <dbReference type="Google" id="ProtNLM"/>
    </source>
</evidence>
<dbReference type="AlphaFoldDB" id="A0A0W0UIN9"/>
<dbReference type="Pfam" id="PF03695">
    <property type="entry name" value="UPF0149"/>
    <property type="match status" value="1"/>
</dbReference>
<evidence type="ECO:0000313" key="3">
    <source>
        <dbReference type="EMBL" id="OCH99503.1"/>
    </source>
</evidence>
<dbReference type="PANTHER" id="PTHR37528:SF1">
    <property type="entry name" value="UPF0149 PROTEIN YGFB"/>
    <property type="match status" value="1"/>
</dbReference>
<keyword evidence="5" id="KW-1185">Reference proteome</keyword>
<dbReference type="Proteomes" id="UP000054715">
    <property type="component" value="Unassembled WGS sequence"/>
</dbReference>
<evidence type="ECO:0000313" key="2">
    <source>
        <dbReference type="EMBL" id="KTD07771.1"/>
    </source>
</evidence>
<dbReference type="OrthoDB" id="9783391at2"/>
<accession>A0A0W0UIN9</accession>
<evidence type="ECO:0000313" key="4">
    <source>
        <dbReference type="Proteomes" id="UP000054715"/>
    </source>
</evidence>
<dbReference type="PATRIC" id="fig|455.5.peg.2072"/>
<reference evidence="2 4" key="1">
    <citation type="submission" date="2015-11" db="EMBL/GenBank/DDBJ databases">
        <title>Genomic analysis of 38 Legionella species identifies large and diverse effector repertoires.</title>
        <authorList>
            <person name="Burstein D."/>
            <person name="Amaro F."/>
            <person name="Zusman T."/>
            <person name="Lifshitz Z."/>
            <person name="Cohen O."/>
            <person name="Gilbert J.A."/>
            <person name="Pupko T."/>
            <person name="Shuman H.A."/>
            <person name="Segal G."/>
        </authorList>
    </citation>
    <scope>NUCLEOTIDE SEQUENCE [LARGE SCALE GENOMIC DNA]</scope>
    <source>
        <strain evidence="2 4">JA-26-G1-E2</strain>
    </source>
</reference>
<evidence type="ECO:0000256" key="1">
    <source>
        <dbReference type="ARBA" id="ARBA00038308"/>
    </source>
</evidence>
<comment type="similarity">
    <text evidence="1">Belongs to the UPF0149 family.</text>
</comment>
<dbReference type="Proteomes" id="UP000093336">
    <property type="component" value="Unassembled WGS sequence"/>
</dbReference>
<reference evidence="3 5" key="2">
    <citation type="submission" date="2016-05" db="EMBL/GenBank/DDBJ databases">
        <authorList>
            <person name="Prochazka B."/>
            <person name="Indra A."/>
            <person name="Hasenberger P."/>
            <person name="Blaschitz M."/>
            <person name="Wagner L."/>
            <person name="Wewalka G."/>
            <person name="Sorschag S."/>
            <person name="Schmid D."/>
            <person name="Ruppitsch W."/>
        </authorList>
    </citation>
    <scope>NUCLEOTIDE SEQUENCE [LARGE SCALE GENOMIC DNA]</scope>
    <source>
        <strain evidence="3 5">974010_12</strain>
    </source>
</reference>
<dbReference type="InterPro" id="IPR036255">
    <property type="entry name" value="YgfB-like_sf"/>
</dbReference>
<dbReference type="GO" id="GO:0005829">
    <property type="term" value="C:cytosol"/>
    <property type="evidence" value="ECO:0007669"/>
    <property type="project" value="TreeGrafter"/>
</dbReference>
<dbReference type="SUPFAM" id="SSF101327">
    <property type="entry name" value="YgfB-like"/>
    <property type="match status" value="1"/>
</dbReference>
<comment type="caution">
    <text evidence="2">The sequence shown here is derived from an EMBL/GenBank/DDBJ whole genome shotgun (WGS) entry which is preliminary data.</text>
</comment>
<organism evidence="2 4">
    <name type="scientific">Legionella jamestowniensis</name>
    <dbReference type="NCBI Taxonomy" id="455"/>
    <lineage>
        <taxon>Bacteria</taxon>
        <taxon>Pseudomonadati</taxon>
        <taxon>Pseudomonadota</taxon>
        <taxon>Gammaproteobacteria</taxon>
        <taxon>Legionellales</taxon>
        <taxon>Legionellaceae</taxon>
        <taxon>Legionella</taxon>
    </lineage>
</organism>
<dbReference type="InterPro" id="IPR011978">
    <property type="entry name" value="YgfB-like"/>
</dbReference>
<dbReference type="STRING" id="455.Ljam_1966"/>
<sequence length="193" mass="21697">MLTENKALHLPAYQMFIDTISVLELPISGSELHGIMCGYLCAGAPTEGEAYLRALTVKSKKDEATRSAAMAMFDVFLISQQQLANFDFEFQLLLPDDGEPLMTRAQAFSEWCEGFTQGINMAGVSYEQLKEEEAQEALHHILEFAQLDYESLQVDEEDEMALVEVSEYTRMAILKIYGDLLEDNSQHGSRTSH</sequence>
<dbReference type="PANTHER" id="PTHR37528">
    <property type="entry name" value="UPF0149 PROTEIN YGFB"/>
    <property type="match status" value="1"/>
</dbReference>
<dbReference type="RefSeq" id="WP_058449863.1">
    <property type="nucleotide sequence ID" value="NZ_CAAAJF010000002.1"/>
</dbReference>
<dbReference type="NCBIfam" id="TIGR02292">
    <property type="entry name" value="ygfB_yecA"/>
    <property type="match status" value="1"/>
</dbReference>
<name>A0A0W0UIN9_9GAMM</name>
<dbReference type="EMBL" id="LYOZ01000001">
    <property type="protein sequence ID" value="OCH99503.1"/>
    <property type="molecule type" value="Genomic_DNA"/>
</dbReference>